<dbReference type="Proteomes" id="UP001500665">
    <property type="component" value="Unassembled WGS sequence"/>
</dbReference>
<name>A0ABN1RVU5_9ACTN</name>
<comment type="caution">
    <text evidence="2">The sequence shown here is derived from an EMBL/GenBank/DDBJ whole genome shotgun (WGS) entry which is preliminary data.</text>
</comment>
<organism evidence="2 3">
    <name type="scientific">Actinocorallia libanotica</name>
    <dbReference type="NCBI Taxonomy" id="46162"/>
    <lineage>
        <taxon>Bacteria</taxon>
        <taxon>Bacillati</taxon>
        <taxon>Actinomycetota</taxon>
        <taxon>Actinomycetes</taxon>
        <taxon>Streptosporangiales</taxon>
        <taxon>Thermomonosporaceae</taxon>
        <taxon>Actinocorallia</taxon>
    </lineage>
</organism>
<feature type="domain" description="DUF4935" evidence="1">
    <location>
        <begin position="5"/>
        <end position="141"/>
    </location>
</feature>
<dbReference type="Pfam" id="PF16289">
    <property type="entry name" value="PIN_12"/>
    <property type="match status" value="1"/>
</dbReference>
<accession>A0ABN1RVU5</accession>
<dbReference type="EMBL" id="BAAAHH010000038">
    <property type="protein sequence ID" value="GAA0965504.1"/>
    <property type="molecule type" value="Genomic_DNA"/>
</dbReference>
<reference evidence="2 3" key="1">
    <citation type="journal article" date="2019" name="Int. J. Syst. Evol. Microbiol.">
        <title>The Global Catalogue of Microorganisms (GCM) 10K type strain sequencing project: providing services to taxonomists for standard genome sequencing and annotation.</title>
        <authorList>
            <consortium name="The Broad Institute Genomics Platform"/>
            <consortium name="The Broad Institute Genome Sequencing Center for Infectious Disease"/>
            <person name="Wu L."/>
            <person name="Ma J."/>
        </authorList>
    </citation>
    <scope>NUCLEOTIDE SEQUENCE [LARGE SCALE GENOMIC DNA]</scope>
    <source>
        <strain evidence="2 3">JCM 10696</strain>
    </source>
</reference>
<proteinExistence type="predicted"/>
<protein>
    <recommendedName>
        <fullName evidence="1">DUF4935 domain-containing protein</fullName>
    </recommendedName>
</protein>
<evidence type="ECO:0000313" key="2">
    <source>
        <dbReference type="EMBL" id="GAA0965504.1"/>
    </source>
</evidence>
<evidence type="ECO:0000313" key="3">
    <source>
        <dbReference type="Proteomes" id="UP001500665"/>
    </source>
</evidence>
<gene>
    <name evidence="2" type="ORF">GCM10009550_65850</name>
</gene>
<sequence>MGAGSWRLRLVVPETVVVETVERFRRDALDTEHEWSQRRERLTKFVDLSSAVDTEVRNELTTCPDRYGVELSGRLKDLGVEVIAPPQISILDMARRAAARLRPYNAKGAGFRDDVIWRTVLELARDNPDQDIVLVSDDGGFRTSGNILHDDLVNSLPAGAGNRVRLAASVSELVLGLAGVKASKDEDRLALVKDKLLRDLIVPEVQDILAGIHVDAVRCGIPGSNDDDTARILMVRGVQDLCLDHTAADEGGIVEFTALADVIFLTGGPDVPERTSHYQHAPWEHPSAIPEGIQVGEAWEEVGEATSAEIMQRVIGQVALDHHGRPTVTTITHLSAEKDGHGDARAATKSALRVARLTRGLLIQESARALADMVGFDPQNPTSEGTQGLKMLLDVLSKISNHDPLLPPSDDTL</sequence>
<evidence type="ECO:0000259" key="1">
    <source>
        <dbReference type="Pfam" id="PF16289"/>
    </source>
</evidence>
<dbReference type="InterPro" id="IPR032557">
    <property type="entry name" value="DUF4935"/>
</dbReference>
<keyword evidence="3" id="KW-1185">Reference proteome</keyword>